<dbReference type="GO" id="GO:0015941">
    <property type="term" value="P:pantothenate catabolic process"/>
    <property type="evidence" value="ECO:0007669"/>
    <property type="project" value="InterPro"/>
</dbReference>
<dbReference type="Pfam" id="PF02441">
    <property type="entry name" value="Flavoprotein"/>
    <property type="match status" value="1"/>
</dbReference>
<comment type="caution">
    <text evidence="3">Lacks conserved residue(s) required for the propagation of feature annotation.</text>
</comment>
<dbReference type="PANTHER" id="PTHR14359:SF6">
    <property type="entry name" value="PHOSPHOPANTOTHENOYLCYSTEINE DECARBOXYLASE"/>
    <property type="match status" value="1"/>
</dbReference>
<feature type="binding site" evidence="3">
    <location>
        <begin position="303"/>
        <end position="306"/>
    </location>
    <ligand>
        <name>CTP</name>
        <dbReference type="ChEBI" id="CHEBI:37563"/>
    </ligand>
</feature>
<feature type="binding site" evidence="3">
    <location>
        <position position="336"/>
    </location>
    <ligand>
        <name>CTP</name>
        <dbReference type="ChEBI" id="CHEBI:37563"/>
    </ligand>
</feature>
<comment type="similarity">
    <text evidence="3 4">In the N-terminal section; belongs to the HFCD (homo-oligomeric flavin containing Cys decarboxylase) superfamily.</text>
</comment>
<feature type="region of interest" description="Phosphopantothenoylcysteine decarboxylase" evidence="3">
    <location>
        <begin position="1"/>
        <end position="188"/>
    </location>
</feature>
<comment type="catalytic activity">
    <reaction evidence="3 4">
        <text>(R)-4'-phosphopantothenate + L-cysteine + CTP = N-[(R)-4-phosphopantothenoyl]-L-cysteine + CMP + diphosphate + H(+)</text>
        <dbReference type="Rhea" id="RHEA:19397"/>
        <dbReference type="ChEBI" id="CHEBI:10986"/>
        <dbReference type="ChEBI" id="CHEBI:15378"/>
        <dbReference type="ChEBI" id="CHEBI:33019"/>
        <dbReference type="ChEBI" id="CHEBI:35235"/>
        <dbReference type="ChEBI" id="CHEBI:37563"/>
        <dbReference type="ChEBI" id="CHEBI:59458"/>
        <dbReference type="ChEBI" id="CHEBI:60377"/>
        <dbReference type="EC" id="6.3.2.5"/>
    </reaction>
</comment>
<dbReference type="UniPathway" id="UPA00241">
    <property type="reaction ID" value="UER00353"/>
</dbReference>
<keyword evidence="3 4" id="KW-0436">Ligase</keyword>
<dbReference type="SUPFAM" id="SSF102645">
    <property type="entry name" value="CoaB-like"/>
    <property type="match status" value="1"/>
</dbReference>
<dbReference type="Gene3D" id="3.40.50.1950">
    <property type="entry name" value="Flavin prenyltransferase-like"/>
    <property type="match status" value="1"/>
</dbReference>
<sequence length="403" mass="43265">MKDREIIVGVTGGIAAYKSAALCSRLVKSGARVHVILTEGAAKFITPLTFQSITKHPVAVDVFDETDPSVIQHIHLADLADVFVVAPATADILAKAAWGLADDMLSTTLLATRSPVIFAPAMNVHMFGHPAVQENIARLRARGCVIVDPGEGPLACGYTGKGRMAEPDEIVEVVEAVLNRRRDFADVRVLVTAGATWEPFDPVRILSNRSTGKMGYAVAEAARDRGATVTLVAGPGELRSPEGVRLIRVETALEMRDAVLANLPMHDVLIKAAAVSDYRPAVVHPSKVKKTEGPLTVELVRNPDILMEVSRHRRPDQVIVGFAAETEDVEKNALEKLRRKSLDYIVANDVSMAGAGFAVDTNIVTIYGRDGTALALPPLSKREVADRLLDVIRDTRGKVGAGS</sequence>
<comment type="cofactor">
    <cofactor evidence="3">
        <name>FMN</name>
        <dbReference type="ChEBI" id="CHEBI:58210"/>
    </cofactor>
    <text evidence="3">Binds 1 FMN per subunit.</text>
</comment>
<feature type="active site" description="Proton donor" evidence="3">
    <location>
        <position position="156"/>
    </location>
</feature>
<evidence type="ECO:0000259" key="6">
    <source>
        <dbReference type="Pfam" id="PF04127"/>
    </source>
</evidence>
<feature type="domain" description="DNA/pantothenate metabolism flavoprotein C-terminal" evidence="6">
    <location>
        <begin position="185"/>
        <end position="393"/>
    </location>
</feature>
<dbReference type="InterPro" id="IPR005252">
    <property type="entry name" value="CoaBC"/>
</dbReference>
<comment type="function">
    <text evidence="3">Catalyzes two sequential steps in the biosynthesis of coenzyme A. In the first step cysteine is conjugated to 4'-phosphopantothenate to form 4-phosphopantothenoylcysteine. In the second step the latter compound is decarboxylated to form 4'-phosphopantotheine.</text>
</comment>
<keyword evidence="2 3" id="KW-0456">Lyase</keyword>
<evidence type="ECO:0000313" key="7">
    <source>
        <dbReference type="EMBL" id="CAB3393608.1"/>
    </source>
</evidence>
<dbReference type="InterPro" id="IPR003382">
    <property type="entry name" value="Flavoprotein"/>
</dbReference>
<feature type="binding site" evidence="3">
    <location>
        <position position="322"/>
    </location>
    <ligand>
        <name>CTP</name>
        <dbReference type="ChEBI" id="CHEBI:37563"/>
    </ligand>
</feature>
<comment type="pathway">
    <text evidence="3 4">Cofactor biosynthesis; coenzyme A biosynthesis; CoA from (R)-pantothenate: step 3/5.</text>
</comment>
<feature type="binding site" evidence="3">
    <location>
        <position position="340"/>
    </location>
    <ligand>
        <name>CTP</name>
        <dbReference type="ChEBI" id="CHEBI:37563"/>
    </ligand>
</feature>
<dbReference type="Gene3D" id="3.40.50.10300">
    <property type="entry name" value="CoaB-like"/>
    <property type="match status" value="1"/>
</dbReference>
<dbReference type="InterPro" id="IPR007085">
    <property type="entry name" value="DNA/pantothenate-metab_flavo_C"/>
</dbReference>
<dbReference type="InterPro" id="IPR036551">
    <property type="entry name" value="Flavin_trans-like"/>
</dbReference>
<evidence type="ECO:0000256" key="1">
    <source>
        <dbReference type="ARBA" id="ARBA00022793"/>
    </source>
</evidence>
<dbReference type="GO" id="GO:0071513">
    <property type="term" value="C:phosphopantothenoylcysteine decarboxylase complex"/>
    <property type="evidence" value="ECO:0007669"/>
    <property type="project" value="TreeGrafter"/>
</dbReference>
<feature type="binding site" evidence="3">
    <location>
        <position position="287"/>
    </location>
    <ligand>
        <name>CTP</name>
        <dbReference type="ChEBI" id="CHEBI:37563"/>
    </ligand>
</feature>
<dbReference type="GO" id="GO:0015937">
    <property type="term" value="P:coenzyme A biosynthetic process"/>
    <property type="evidence" value="ECO:0007669"/>
    <property type="project" value="UniProtKB-UniRule"/>
</dbReference>
<comment type="cofactor">
    <cofactor evidence="3">
        <name>Mg(2+)</name>
        <dbReference type="ChEBI" id="CHEBI:18420"/>
    </cofactor>
</comment>
<evidence type="ECO:0000256" key="4">
    <source>
        <dbReference type="RuleBase" id="RU364078"/>
    </source>
</evidence>
<evidence type="ECO:0000259" key="5">
    <source>
        <dbReference type="Pfam" id="PF02441"/>
    </source>
</evidence>
<dbReference type="EC" id="6.3.2.5" evidence="3"/>
<feature type="region of interest" description="Phosphopantothenate--cysteine ligase" evidence="3">
    <location>
        <begin position="189"/>
        <end position="403"/>
    </location>
</feature>
<evidence type="ECO:0000313" key="8">
    <source>
        <dbReference type="Proteomes" id="UP000502196"/>
    </source>
</evidence>
<feature type="domain" description="Flavoprotein" evidence="5">
    <location>
        <begin position="5"/>
        <end position="175"/>
    </location>
</feature>
<keyword evidence="3" id="KW-0511">Multifunctional enzyme</keyword>
<dbReference type="InterPro" id="IPR035929">
    <property type="entry name" value="CoaB-like_sf"/>
</dbReference>
<keyword evidence="3" id="KW-0479">Metal-binding</keyword>
<feature type="binding site" evidence="3">
    <location>
        <position position="277"/>
    </location>
    <ligand>
        <name>CTP</name>
        <dbReference type="ChEBI" id="CHEBI:37563"/>
    </ligand>
</feature>
<comment type="similarity">
    <text evidence="3 4">In the C-terminal section; belongs to the PPC synthetase family.</text>
</comment>
<dbReference type="SUPFAM" id="SSF52507">
    <property type="entry name" value="Homo-oligomeric flavin-containing Cys decarboxylases, HFCD"/>
    <property type="match status" value="1"/>
</dbReference>
<dbReference type="EMBL" id="LR792683">
    <property type="protein sequence ID" value="CAB3393608.1"/>
    <property type="molecule type" value="Genomic_DNA"/>
</dbReference>
<protein>
    <recommendedName>
        <fullName evidence="3">Coenzyme A biosynthesis bifunctional protein CoaBC</fullName>
    </recommendedName>
    <alternativeName>
        <fullName evidence="3">DNA/pantothenate metabolism flavoprotein</fullName>
    </alternativeName>
    <alternativeName>
        <fullName evidence="3">Phosphopantothenoylcysteine synthetase/decarboxylase</fullName>
        <shortName evidence="3">PPCS-PPCDC</shortName>
    </alternativeName>
    <domain>
        <recommendedName>
            <fullName evidence="3">Phosphopantothenoylcysteine decarboxylase</fullName>
            <shortName evidence="3">PPC decarboxylase</shortName>
            <shortName evidence="3">PPC-DC</shortName>
            <ecNumber evidence="3">4.1.1.36</ecNumber>
        </recommendedName>
        <alternativeName>
            <fullName evidence="3">CoaC</fullName>
        </alternativeName>
    </domain>
    <domain>
        <recommendedName>
            <fullName evidence="3">Phosphopantothenate--cysteine ligase</fullName>
            <ecNumber evidence="3">6.3.2.5</ecNumber>
        </recommendedName>
        <alternativeName>
            <fullName evidence="3">CoaB</fullName>
        </alternativeName>
        <alternativeName>
            <fullName evidence="3">Phosphopantothenoylcysteine synthetase</fullName>
            <shortName evidence="3">PPC synthetase</shortName>
            <shortName evidence="3">PPC-S</shortName>
        </alternativeName>
    </domain>
</protein>
<comment type="catalytic activity">
    <reaction evidence="3 4">
        <text>N-[(R)-4-phosphopantothenoyl]-L-cysteine + H(+) = (R)-4'-phosphopantetheine + CO2</text>
        <dbReference type="Rhea" id="RHEA:16793"/>
        <dbReference type="ChEBI" id="CHEBI:15378"/>
        <dbReference type="ChEBI" id="CHEBI:16526"/>
        <dbReference type="ChEBI" id="CHEBI:59458"/>
        <dbReference type="ChEBI" id="CHEBI:61723"/>
        <dbReference type="EC" id="4.1.1.36"/>
    </reaction>
</comment>
<dbReference type="EC" id="4.1.1.36" evidence="3"/>
<organism evidence="7 8">
    <name type="scientific">Kyrpidia spormannii</name>
    <dbReference type="NCBI Taxonomy" id="2055160"/>
    <lineage>
        <taxon>Bacteria</taxon>
        <taxon>Bacillati</taxon>
        <taxon>Bacillota</taxon>
        <taxon>Bacilli</taxon>
        <taxon>Bacillales</taxon>
        <taxon>Alicyclobacillaceae</taxon>
        <taxon>Kyrpidia</taxon>
    </lineage>
</organism>
<proteinExistence type="inferred from homology"/>
<dbReference type="HAMAP" id="MF_02225">
    <property type="entry name" value="CoaBC"/>
    <property type="match status" value="1"/>
</dbReference>
<dbReference type="NCBIfam" id="TIGR00521">
    <property type="entry name" value="coaBC_dfp"/>
    <property type="match status" value="1"/>
</dbReference>
<dbReference type="PANTHER" id="PTHR14359">
    <property type="entry name" value="HOMO-OLIGOMERIC FLAVIN CONTAINING CYS DECARBOXYLASE FAMILY"/>
    <property type="match status" value="1"/>
</dbReference>
<dbReference type="Pfam" id="PF04127">
    <property type="entry name" value="DFP"/>
    <property type="match status" value="1"/>
</dbReference>
<dbReference type="RefSeq" id="WP_170085727.1">
    <property type="nucleotide sequence ID" value="NZ_CP047971.1"/>
</dbReference>
<evidence type="ECO:0000256" key="3">
    <source>
        <dbReference type="HAMAP-Rule" id="MF_02225"/>
    </source>
</evidence>
<keyword evidence="3" id="KW-0460">Magnesium</keyword>
<comment type="function">
    <text evidence="4">Catalyzes two steps in the biosynthesis of coenzyme A. In the first step cysteine is conjugated to 4'-phosphopantothenate to form 4-phosphopantothenoylcysteine, in the latter compound is decarboxylated to form 4'-phosphopantotheine.</text>
</comment>
<keyword evidence="1 3" id="KW-0210">Decarboxylase</keyword>
<dbReference type="GO" id="GO:0004633">
    <property type="term" value="F:phosphopantothenoylcysteine decarboxylase activity"/>
    <property type="evidence" value="ECO:0007669"/>
    <property type="project" value="UniProtKB-UniRule"/>
</dbReference>
<comment type="pathway">
    <text evidence="3 4">Cofactor biosynthesis; coenzyme A biosynthesis; CoA from (R)-pantothenate: step 2/5.</text>
</comment>
<gene>
    <name evidence="3 7" type="primary">coaBC</name>
    <name evidence="7" type="ORF">COOX1_1994</name>
</gene>
<dbReference type="GO" id="GO:0046872">
    <property type="term" value="F:metal ion binding"/>
    <property type="evidence" value="ECO:0007669"/>
    <property type="project" value="UniProtKB-KW"/>
</dbReference>
<dbReference type="Proteomes" id="UP000502196">
    <property type="component" value="Chromosome"/>
</dbReference>
<dbReference type="GO" id="GO:0004632">
    <property type="term" value="F:phosphopantothenate--cysteine ligase activity"/>
    <property type="evidence" value="ECO:0007669"/>
    <property type="project" value="UniProtKB-UniRule"/>
</dbReference>
<accession>A0A6F9E784</accession>
<keyword evidence="3 4" id="KW-0285">Flavoprotein</keyword>
<reference evidence="7 8" key="1">
    <citation type="submission" date="2020-04" db="EMBL/GenBank/DDBJ databases">
        <authorList>
            <person name="Hogendoorn C."/>
        </authorList>
    </citation>
    <scope>NUCLEOTIDE SEQUENCE [LARGE SCALE GENOMIC DNA]</scope>
    <source>
        <strain evidence="7">COOX1</strain>
    </source>
</reference>
<name>A0A6F9E784_9BACL</name>
<evidence type="ECO:0000256" key="2">
    <source>
        <dbReference type="ARBA" id="ARBA00023239"/>
    </source>
</evidence>
<keyword evidence="3 4" id="KW-0288">FMN</keyword>
<dbReference type="AlphaFoldDB" id="A0A6F9E784"/>
<dbReference type="GO" id="GO:0010181">
    <property type="term" value="F:FMN binding"/>
    <property type="evidence" value="ECO:0007669"/>
    <property type="project" value="UniProtKB-UniRule"/>
</dbReference>